<keyword evidence="13" id="KW-1185">Reference proteome</keyword>
<evidence type="ECO:0000256" key="5">
    <source>
        <dbReference type="ARBA" id="ARBA00022519"/>
    </source>
</evidence>
<dbReference type="InterPro" id="IPR051045">
    <property type="entry name" value="TonB-dependent_transducer"/>
</dbReference>
<reference evidence="12 13" key="1">
    <citation type="submission" date="2018-06" db="EMBL/GenBank/DDBJ databases">
        <title>Mucibacter soli gen. nov., sp. nov., a new member of the family Chitinophagaceae producing mucin.</title>
        <authorList>
            <person name="Kim M.-K."/>
            <person name="Park S."/>
            <person name="Kim T.-S."/>
            <person name="Joung Y."/>
            <person name="Han J.-H."/>
            <person name="Kim S.B."/>
        </authorList>
    </citation>
    <scope>NUCLEOTIDE SEQUENCE [LARGE SCALE GENOMIC DNA]</scope>
    <source>
        <strain evidence="12 13">R1-15</strain>
    </source>
</reference>
<keyword evidence="4" id="KW-1003">Cell membrane</keyword>
<keyword evidence="9" id="KW-0472">Membrane</keyword>
<dbReference type="Proteomes" id="UP000248745">
    <property type="component" value="Unassembled WGS sequence"/>
</dbReference>
<feature type="chain" id="PRO_5016135421" description="TonB C-terminal domain-containing protein" evidence="10">
    <location>
        <begin position="19"/>
        <end position="125"/>
    </location>
</feature>
<dbReference type="NCBIfam" id="TIGR01352">
    <property type="entry name" value="tonB_Cterm"/>
    <property type="match status" value="1"/>
</dbReference>
<name>A0A2W2AJL5_9BACT</name>
<evidence type="ECO:0000256" key="7">
    <source>
        <dbReference type="ARBA" id="ARBA00022927"/>
    </source>
</evidence>
<feature type="domain" description="TonB C-terminal" evidence="11">
    <location>
        <begin position="35"/>
        <end position="125"/>
    </location>
</feature>
<dbReference type="EMBL" id="QKTW01000010">
    <property type="protein sequence ID" value="PZF73722.1"/>
    <property type="molecule type" value="Genomic_DNA"/>
</dbReference>
<dbReference type="PANTHER" id="PTHR33446:SF2">
    <property type="entry name" value="PROTEIN TONB"/>
    <property type="match status" value="1"/>
</dbReference>
<comment type="caution">
    <text evidence="12">The sequence shown here is derived from an EMBL/GenBank/DDBJ whole genome shotgun (WGS) entry which is preliminary data.</text>
</comment>
<dbReference type="GO" id="GO:0015031">
    <property type="term" value="P:protein transport"/>
    <property type="evidence" value="ECO:0007669"/>
    <property type="project" value="UniProtKB-KW"/>
</dbReference>
<gene>
    <name evidence="12" type="ORF">DN068_06920</name>
</gene>
<feature type="signal peptide" evidence="10">
    <location>
        <begin position="1"/>
        <end position="18"/>
    </location>
</feature>
<evidence type="ECO:0000313" key="12">
    <source>
        <dbReference type="EMBL" id="PZF73722.1"/>
    </source>
</evidence>
<dbReference type="PANTHER" id="PTHR33446">
    <property type="entry name" value="PROTEIN TONB-RELATED"/>
    <property type="match status" value="1"/>
</dbReference>
<evidence type="ECO:0000256" key="9">
    <source>
        <dbReference type="ARBA" id="ARBA00023136"/>
    </source>
</evidence>
<dbReference type="InterPro" id="IPR006260">
    <property type="entry name" value="TonB/TolA_C"/>
</dbReference>
<keyword evidence="7" id="KW-0653">Protein transport</keyword>
<dbReference type="GO" id="GO:0031992">
    <property type="term" value="F:energy transducer activity"/>
    <property type="evidence" value="ECO:0007669"/>
    <property type="project" value="TreeGrafter"/>
</dbReference>
<dbReference type="GO" id="GO:0055085">
    <property type="term" value="P:transmembrane transport"/>
    <property type="evidence" value="ECO:0007669"/>
    <property type="project" value="InterPro"/>
</dbReference>
<dbReference type="GO" id="GO:0098797">
    <property type="term" value="C:plasma membrane protein complex"/>
    <property type="evidence" value="ECO:0007669"/>
    <property type="project" value="TreeGrafter"/>
</dbReference>
<accession>A0A2W2AJL5</accession>
<organism evidence="12 13">
    <name type="scientific">Taibaiella soli</name>
    <dbReference type="NCBI Taxonomy" id="1649169"/>
    <lineage>
        <taxon>Bacteria</taxon>
        <taxon>Pseudomonadati</taxon>
        <taxon>Bacteroidota</taxon>
        <taxon>Chitinophagia</taxon>
        <taxon>Chitinophagales</taxon>
        <taxon>Chitinophagaceae</taxon>
        <taxon>Taibaiella</taxon>
    </lineage>
</organism>
<dbReference type="Pfam" id="PF03544">
    <property type="entry name" value="TonB_C"/>
    <property type="match status" value="1"/>
</dbReference>
<keyword evidence="6" id="KW-0812">Transmembrane</keyword>
<dbReference type="OrthoDB" id="1039448at2"/>
<evidence type="ECO:0000259" key="11">
    <source>
        <dbReference type="PROSITE" id="PS52015"/>
    </source>
</evidence>
<evidence type="ECO:0000256" key="8">
    <source>
        <dbReference type="ARBA" id="ARBA00022989"/>
    </source>
</evidence>
<keyword evidence="3" id="KW-0813">Transport</keyword>
<dbReference type="Gene3D" id="3.30.1150.10">
    <property type="match status" value="1"/>
</dbReference>
<keyword evidence="5" id="KW-0997">Cell inner membrane</keyword>
<sequence length="125" mass="13706">MKIISTLLISFCCIPAFAQKHNASTKITRAASFRGDTAMFQNYIQDHTRYPEYAREHGIEGTVITRAVVNETGQIEQIAVLRGIGGGCDSEAARVVKGMPPWQPALYQGKPVKAVVAIPVSFRLE</sequence>
<dbReference type="SUPFAM" id="SSF74653">
    <property type="entry name" value="TolA/TonB C-terminal domain"/>
    <property type="match status" value="1"/>
</dbReference>
<protein>
    <recommendedName>
        <fullName evidence="11">TonB C-terminal domain-containing protein</fullName>
    </recommendedName>
</protein>
<keyword evidence="8" id="KW-1133">Transmembrane helix</keyword>
<comment type="similarity">
    <text evidence="2">Belongs to the TonB family.</text>
</comment>
<evidence type="ECO:0000256" key="6">
    <source>
        <dbReference type="ARBA" id="ARBA00022692"/>
    </source>
</evidence>
<dbReference type="PROSITE" id="PS52015">
    <property type="entry name" value="TONB_CTD"/>
    <property type="match status" value="1"/>
</dbReference>
<comment type="subcellular location">
    <subcellularLocation>
        <location evidence="1">Cell inner membrane</location>
        <topology evidence="1">Single-pass membrane protein</topology>
        <orientation evidence="1">Periplasmic side</orientation>
    </subcellularLocation>
</comment>
<evidence type="ECO:0000313" key="13">
    <source>
        <dbReference type="Proteomes" id="UP000248745"/>
    </source>
</evidence>
<proteinExistence type="inferred from homology"/>
<evidence type="ECO:0000256" key="2">
    <source>
        <dbReference type="ARBA" id="ARBA00006555"/>
    </source>
</evidence>
<evidence type="ECO:0000256" key="1">
    <source>
        <dbReference type="ARBA" id="ARBA00004383"/>
    </source>
</evidence>
<evidence type="ECO:0000256" key="3">
    <source>
        <dbReference type="ARBA" id="ARBA00022448"/>
    </source>
</evidence>
<dbReference type="RefSeq" id="WP_110998172.1">
    <property type="nucleotide sequence ID" value="NZ_QKTW01000010.1"/>
</dbReference>
<dbReference type="AlphaFoldDB" id="A0A2W2AJL5"/>
<evidence type="ECO:0000256" key="10">
    <source>
        <dbReference type="SAM" id="SignalP"/>
    </source>
</evidence>
<keyword evidence="10" id="KW-0732">Signal</keyword>
<dbReference type="InterPro" id="IPR037682">
    <property type="entry name" value="TonB_C"/>
</dbReference>
<evidence type="ECO:0000256" key="4">
    <source>
        <dbReference type="ARBA" id="ARBA00022475"/>
    </source>
</evidence>